<comment type="caution">
    <text evidence="5">The sequence shown here is derived from an EMBL/GenBank/DDBJ whole genome shotgun (WGS) entry which is preliminary data.</text>
</comment>
<evidence type="ECO:0000256" key="1">
    <source>
        <dbReference type="ARBA" id="ARBA00004173"/>
    </source>
</evidence>
<dbReference type="Pfam" id="PF02297">
    <property type="entry name" value="COX6B"/>
    <property type="match status" value="1"/>
</dbReference>
<evidence type="ECO:0000313" key="6">
    <source>
        <dbReference type="Proteomes" id="UP000238274"/>
    </source>
</evidence>
<sequence length="161" mass="17729">MLFGTTQAQPSENDPPNRNSKAQCWTARDVYFGCLAQNHQQKREGNSSLSSSPDSSNSGTSSVRHYFVPGEEPVNACSYVIRARYREFDAWRHVLDTLANIGAPVPGLRMATPQQTARPTAHFPLNLARGTPSAVLCEAYQEGSPSHEYYCSSFLSLCLKA</sequence>
<feature type="region of interest" description="Disordered" evidence="4">
    <location>
        <begin position="42"/>
        <end position="64"/>
    </location>
</feature>
<reference evidence="5 6" key="1">
    <citation type="submission" date="2017-12" db="EMBL/GenBank/DDBJ databases">
        <title>Gene loss provides genomic basis for host adaptation in cereal stripe rust fungi.</title>
        <authorList>
            <person name="Xia C."/>
        </authorList>
    </citation>
    <scope>NUCLEOTIDE SEQUENCE [LARGE SCALE GENOMIC DNA]</scope>
    <source>
        <strain evidence="5 6">93TX-2</strain>
    </source>
</reference>
<dbReference type="Proteomes" id="UP000238274">
    <property type="component" value="Unassembled WGS sequence"/>
</dbReference>
<gene>
    <name evidence="5" type="ORF">PSHT_09595</name>
</gene>
<protein>
    <submittedName>
        <fullName evidence="5">Uncharacterized protein</fullName>
    </submittedName>
</protein>
<name>A0A2S4VFU1_9BASI</name>
<accession>A0A2S4VFU1</accession>
<dbReference type="EMBL" id="PKSM01000138">
    <property type="protein sequence ID" value="POW08270.1"/>
    <property type="molecule type" value="Genomic_DNA"/>
</dbReference>
<keyword evidence="6" id="KW-1185">Reference proteome</keyword>
<reference evidence="6" key="3">
    <citation type="journal article" date="2018" name="Mol. Plant Microbe Interact.">
        <title>Genome sequence resources for the wheat stripe rust pathogen (Puccinia striiformis f. sp. tritici) and the barley stripe rust pathogen (Puccinia striiformis f. sp. hordei).</title>
        <authorList>
            <person name="Xia C."/>
            <person name="Wang M."/>
            <person name="Yin C."/>
            <person name="Cornejo O.E."/>
            <person name="Hulbert S.H."/>
            <person name="Chen X."/>
        </authorList>
    </citation>
    <scope>NUCLEOTIDE SEQUENCE [LARGE SCALE GENOMIC DNA]</scope>
    <source>
        <strain evidence="6">93TX-2</strain>
    </source>
</reference>
<dbReference type="AlphaFoldDB" id="A0A2S4VFU1"/>
<feature type="region of interest" description="Disordered" evidence="4">
    <location>
        <begin position="1"/>
        <end position="20"/>
    </location>
</feature>
<feature type="compositionally biased region" description="Low complexity" evidence="4">
    <location>
        <begin position="47"/>
        <end position="62"/>
    </location>
</feature>
<keyword evidence="2" id="KW-0496">Mitochondrion</keyword>
<dbReference type="GO" id="GO:0005739">
    <property type="term" value="C:mitochondrion"/>
    <property type="evidence" value="ECO:0007669"/>
    <property type="project" value="UniProtKB-SubCell"/>
</dbReference>
<evidence type="ECO:0000313" key="5">
    <source>
        <dbReference type="EMBL" id="POW08270.1"/>
    </source>
</evidence>
<comment type="subcellular location">
    <subcellularLocation>
        <location evidence="1">Mitochondrion</location>
    </subcellularLocation>
</comment>
<organism evidence="5 6">
    <name type="scientific">Puccinia striiformis</name>
    <dbReference type="NCBI Taxonomy" id="27350"/>
    <lineage>
        <taxon>Eukaryota</taxon>
        <taxon>Fungi</taxon>
        <taxon>Dikarya</taxon>
        <taxon>Basidiomycota</taxon>
        <taxon>Pucciniomycotina</taxon>
        <taxon>Pucciniomycetes</taxon>
        <taxon>Pucciniales</taxon>
        <taxon>Pucciniaceae</taxon>
        <taxon>Puccinia</taxon>
    </lineage>
</organism>
<evidence type="ECO:0000256" key="4">
    <source>
        <dbReference type="SAM" id="MobiDB-lite"/>
    </source>
</evidence>
<evidence type="ECO:0000256" key="3">
    <source>
        <dbReference type="ARBA" id="ARBA00023157"/>
    </source>
</evidence>
<dbReference type="InterPro" id="IPR048280">
    <property type="entry name" value="COX6B-like"/>
</dbReference>
<dbReference type="VEuPathDB" id="FungiDB:PSTT_03970"/>
<dbReference type="OrthoDB" id="5545577at2759"/>
<reference evidence="6" key="2">
    <citation type="journal article" date="2018" name="BMC Genomics">
        <title>Genomic insights into host adaptation between the wheat stripe rust pathogen (Puccinia striiformis f. sp. tritici) and the barley stripe rust pathogen (Puccinia striiformis f. sp. hordei).</title>
        <authorList>
            <person name="Xia C."/>
            <person name="Wang M."/>
            <person name="Yin C."/>
            <person name="Cornejo O.E."/>
            <person name="Hulbert S.H."/>
            <person name="Chen X."/>
        </authorList>
    </citation>
    <scope>NUCLEOTIDE SEQUENCE [LARGE SCALE GENOMIC DNA]</scope>
    <source>
        <strain evidence="6">93TX-2</strain>
    </source>
</reference>
<dbReference type="VEuPathDB" id="FungiDB:PSHT_09595"/>
<evidence type="ECO:0000256" key="2">
    <source>
        <dbReference type="ARBA" id="ARBA00023128"/>
    </source>
</evidence>
<keyword evidence="3" id="KW-1015">Disulfide bond</keyword>
<proteinExistence type="predicted"/>